<dbReference type="CDD" id="cd22394">
    <property type="entry name" value="KH-I_KRR1_rpt2"/>
    <property type="match status" value="1"/>
</dbReference>
<dbReference type="GO" id="GO:0006364">
    <property type="term" value="P:rRNA processing"/>
    <property type="evidence" value="ECO:0007669"/>
    <property type="project" value="UniProtKB-KW"/>
</dbReference>
<feature type="compositionally biased region" description="Basic and acidic residues" evidence="9">
    <location>
        <begin position="329"/>
        <end position="338"/>
    </location>
</feature>
<dbReference type="AlphaFoldDB" id="A0A5J4WHH1"/>
<sequence>MDSQQIEAKKGKFRREKPWDNSEIDHWKVDEFHAQDNKGGPFTEESSFATLFPQYREQYLRQVWRQVTRALQAFNINCELNCVEGSMTVKTTRKTWDPYIILKARDFIKLLSRSVPFEQAVRVLNDDIVCDVIKINSFVANKERFIRRRQRLIGPDGATLKALELLTGCYILVHGNTVSVIGTFKGIKQVRSVVEDCMKNIHPIYNIKTLMIKRELMKDPKLANEDWDRFLPKFKKLNKKRKDQIDNQIIEQEQTQQKEKTIERKEEKKDTQFDESRNIDTISAGILNASFLTSDDEGIKQKKNKRKGKDGKKKRKEKKEYTPFPPPQTERKEDKEIASGRFFLNASQKQLLEKHEHKEEQKKKQEAKQIKVAKLYTPPKEDNEQKKGLNSTLSLGIKGTGRDDIEELTQGIKNQIQKRKTSQSLSPISHNSAFNQKGRKLPKKQIKKNLQLKEQNNEIVMEEKEDILIQPMKKRKRKRDENDEIEQQEQIHEDFDHGKKRRNVVDTDDNEE</sequence>
<dbReference type="GO" id="GO:0003723">
    <property type="term" value="F:RNA binding"/>
    <property type="evidence" value="ECO:0007669"/>
    <property type="project" value="UniProtKB-KW"/>
</dbReference>
<dbReference type="InterPro" id="IPR048549">
    <property type="entry name" value="KRR1-like_KH2_euk"/>
</dbReference>
<gene>
    <name evidence="11" type="ORF">EZS28_010204</name>
</gene>
<protein>
    <recommendedName>
        <fullName evidence="8">KRR-R motif-containing protein 1</fullName>
    </recommendedName>
</protein>
<feature type="region of interest" description="Disordered" evidence="9">
    <location>
        <begin position="297"/>
        <end position="399"/>
    </location>
</feature>
<evidence type="ECO:0000313" key="12">
    <source>
        <dbReference type="Proteomes" id="UP000324800"/>
    </source>
</evidence>
<evidence type="ECO:0000256" key="7">
    <source>
        <dbReference type="ARBA" id="ARBA00023274"/>
    </source>
</evidence>
<dbReference type="Proteomes" id="UP000324800">
    <property type="component" value="Unassembled WGS sequence"/>
</dbReference>
<dbReference type="InterPro" id="IPR004087">
    <property type="entry name" value="KH_dom"/>
</dbReference>
<feature type="compositionally biased region" description="Basic and acidic residues" evidence="9">
    <location>
        <begin position="256"/>
        <end position="277"/>
    </location>
</feature>
<dbReference type="Gene3D" id="3.30.1370.10">
    <property type="entry name" value="K Homology domain, type 1"/>
    <property type="match status" value="2"/>
</dbReference>
<keyword evidence="3" id="KW-0690">Ribosome biogenesis</keyword>
<dbReference type="InterPro" id="IPR041174">
    <property type="entry name" value="KRR1-like_KH1"/>
</dbReference>
<feature type="domain" description="K Homology" evidence="10">
    <location>
        <begin position="127"/>
        <end position="199"/>
    </location>
</feature>
<dbReference type="FunFam" id="3.30.1370.10:FF:000014">
    <property type="entry name" value="KRR1 small subunit processome component"/>
    <property type="match status" value="1"/>
</dbReference>
<evidence type="ECO:0000256" key="3">
    <source>
        <dbReference type="ARBA" id="ARBA00022517"/>
    </source>
</evidence>
<feature type="compositionally biased region" description="Polar residues" evidence="9">
    <location>
        <begin position="422"/>
        <end position="435"/>
    </location>
</feature>
<reference evidence="11 12" key="1">
    <citation type="submission" date="2019-03" db="EMBL/GenBank/DDBJ databases">
        <title>Single cell metagenomics reveals metabolic interactions within the superorganism composed of flagellate Streblomastix strix and complex community of Bacteroidetes bacteria on its surface.</title>
        <authorList>
            <person name="Treitli S.C."/>
            <person name="Kolisko M."/>
            <person name="Husnik F."/>
            <person name="Keeling P."/>
            <person name="Hampl V."/>
        </authorList>
    </citation>
    <scope>NUCLEOTIDE SEQUENCE [LARGE SCALE GENOMIC DNA]</scope>
    <source>
        <strain evidence="11">ST1C</strain>
    </source>
</reference>
<proteinExistence type="inferred from homology"/>
<dbReference type="SMART" id="SM00322">
    <property type="entry name" value="KH"/>
    <property type="match status" value="1"/>
</dbReference>
<dbReference type="InterPro" id="IPR024166">
    <property type="entry name" value="rRNA_assembly_KRR1"/>
</dbReference>
<evidence type="ECO:0000259" key="10">
    <source>
        <dbReference type="SMART" id="SM00322"/>
    </source>
</evidence>
<feature type="compositionally biased region" description="Basic residues" evidence="9">
    <location>
        <begin position="437"/>
        <end position="447"/>
    </location>
</feature>
<dbReference type="PANTHER" id="PTHR12581:SF0">
    <property type="entry name" value="KRR1 SMALL SUBUNIT PROCESSOME COMPONENT HOMOLOG"/>
    <property type="match status" value="1"/>
</dbReference>
<feature type="region of interest" description="Disordered" evidence="9">
    <location>
        <begin position="245"/>
        <end position="277"/>
    </location>
</feature>
<evidence type="ECO:0000256" key="1">
    <source>
        <dbReference type="ARBA" id="ARBA00004604"/>
    </source>
</evidence>
<comment type="similarity">
    <text evidence="2">Belongs to the KRR1 family.</text>
</comment>
<dbReference type="InterPro" id="IPR048548">
    <property type="entry name" value="KRR1-like_KH2"/>
</dbReference>
<dbReference type="EMBL" id="SNRW01001990">
    <property type="protein sequence ID" value="KAA6394268.1"/>
    <property type="molecule type" value="Genomic_DNA"/>
</dbReference>
<keyword evidence="4" id="KW-0698">rRNA processing</keyword>
<dbReference type="CDD" id="cd22393">
    <property type="entry name" value="KH-I_KRR1_rpt1"/>
    <property type="match status" value="1"/>
</dbReference>
<dbReference type="InterPro" id="IPR048550">
    <property type="entry name" value="KRR1-like_KH1_euk"/>
</dbReference>
<feature type="region of interest" description="Disordered" evidence="9">
    <location>
        <begin position="471"/>
        <end position="512"/>
    </location>
</feature>
<dbReference type="PANTHER" id="PTHR12581">
    <property type="entry name" value="HIV-1 REV BINDING PROTEIN 2, 3"/>
    <property type="match status" value="1"/>
</dbReference>
<dbReference type="GO" id="GO:0032040">
    <property type="term" value="C:small-subunit processome"/>
    <property type="evidence" value="ECO:0007669"/>
    <property type="project" value="TreeGrafter"/>
</dbReference>
<feature type="region of interest" description="Disordered" evidence="9">
    <location>
        <begin position="415"/>
        <end position="452"/>
    </location>
</feature>
<dbReference type="FunFam" id="3.30.1370.10:FF:000011">
    <property type="entry name" value="KRR1 small subunit processome component"/>
    <property type="match status" value="1"/>
</dbReference>
<evidence type="ECO:0000313" key="11">
    <source>
        <dbReference type="EMBL" id="KAA6394268.1"/>
    </source>
</evidence>
<evidence type="ECO:0000256" key="2">
    <source>
        <dbReference type="ARBA" id="ARBA00009344"/>
    </source>
</evidence>
<evidence type="ECO:0000256" key="4">
    <source>
        <dbReference type="ARBA" id="ARBA00022552"/>
    </source>
</evidence>
<dbReference type="Pfam" id="PF21800">
    <property type="entry name" value="KH_KRR1_2nd"/>
    <property type="match status" value="1"/>
</dbReference>
<dbReference type="InterPro" id="IPR036612">
    <property type="entry name" value="KH_dom_type_1_sf"/>
</dbReference>
<dbReference type="OrthoDB" id="441223at2759"/>
<comment type="subcellular location">
    <subcellularLocation>
        <location evidence="1">Nucleus</location>
        <location evidence="1">Nucleolus</location>
    </subcellularLocation>
</comment>
<comment type="caution">
    <text evidence="11">The sequence shown here is derived from an EMBL/GenBank/DDBJ whole genome shotgun (WGS) entry which is preliminary data.</text>
</comment>
<dbReference type="SUPFAM" id="SSF54791">
    <property type="entry name" value="Eukaryotic type KH-domain (KH-domain type I)"/>
    <property type="match status" value="1"/>
</dbReference>
<keyword evidence="5" id="KW-0694">RNA-binding</keyword>
<evidence type="ECO:0000256" key="6">
    <source>
        <dbReference type="ARBA" id="ARBA00023242"/>
    </source>
</evidence>
<feature type="compositionally biased region" description="Basic and acidic residues" evidence="9">
    <location>
        <begin position="351"/>
        <end position="369"/>
    </location>
</feature>
<name>A0A5J4WHH1_9EUKA</name>
<accession>A0A5J4WHH1</accession>
<dbReference type="Pfam" id="PF17903">
    <property type="entry name" value="KH_KRR1_1st"/>
    <property type="match status" value="1"/>
</dbReference>
<evidence type="ECO:0000256" key="5">
    <source>
        <dbReference type="ARBA" id="ARBA00022884"/>
    </source>
</evidence>
<evidence type="ECO:0000256" key="8">
    <source>
        <dbReference type="ARBA" id="ARBA00032993"/>
    </source>
</evidence>
<feature type="compositionally biased region" description="Low complexity" evidence="9">
    <location>
        <begin position="246"/>
        <end position="255"/>
    </location>
</feature>
<feature type="compositionally biased region" description="Basic residues" evidence="9">
    <location>
        <begin position="301"/>
        <end position="317"/>
    </location>
</feature>
<keyword evidence="7" id="KW-0687">Ribonucleoprotein</keyword>
<organism evidence="11 12">
    <name type="scientific">Streblomastix strix</name>
    <dbReference type="NCBI Taxonomy" id="222440"/>
    <lineage>
        <taxon>Eukaryota</taxon>
        <taxon>Metamonada</taxon>
        <taxon>Preaxostyla</taxon>
        <taxon>Oxymonadida</taxon>
        <taxon>Streblomastigidae</taxon>
        <taxon>Streblomastix</taxon>
    </lineage>
</organism>
<keyword evidence="6" id="KW-0539">Nucleus</keyword>
<evidence type="ECO:0000256" key="9">
    <source>
        <dbReference type="SAM" id="MobiDB-lite"/>
    </source>
</evidence>